<proteinExistence type="predicted"/>
<dbReference type="SUPFAM" id="SSF53649">
    <property type="entry name" value="Alkaline phosphatase-like"/>
    <property type="match status" value="1"/>
</dbReference>
<dbReference type="InterPro" id="IPR029063">
    <property type="entry name" value="SAM-dependent_MTases_sf"/>
</dbReference>
<dbReference type="Gene3D" id="3.40.720.10">
    <property type="entry name" value="Alkaline Phosphatase, subunit A"/>
    <property type="match status" value="2"/>
</dbReference>
<keyword evidence="4" id="KW-1185">Reference proteome</keyword>
<dbReference type="Gene3D" id="3.40.50.150">
    <property type="entry name" value="Vaccinia Virus protein VP39"/>
    <property type="match status" value="1"/>
</dbReference>
<dbReference type="Pfam" id="PF01663">
    <property type="entry name" value="Phosphodiest"/>
    <property type="match status" value="1"/>
</dbReference>
<reference evidence="3" key="2">
    <citation type="submission" date="2024-04" db="EMBL/GenBank/DDBJ databases">
        <authorList>
            <person name="Chen Y."/>
            <person name="Shah S."/>
            <person name="Dougan E. K."/>
            <person name="Thang M."/>
            <person name="Chan C."/>
        </authorList>
    </citation>
    <scope>NUCLEOTIDE SEQUENCE [LARGE SCALE GENOMIC DNA]</scope>
</reference>
<evidence type="ECO:0000313" key="4">
    <source>
        <dbReference type="Proteomes" id="UP001152797"/>
    </source>
</evidence>
<evidence type="ECO:0000313" key="2">
    <source>
        <dbReference type="EMBL" id="CAI3971944.1"/>
    </source>
</evidence>
<dbReference type="EMBL" id="CAMXCT010000001">
    <property type="protein sequence ID" value="CAI3971944.1"/>
    <property type="molecule type" value="Genomic_DNA"/>
</dbReference>
<dbReference type="CDD" id="cd02440">
    <property type="entry name" value="AdoMet_MTases"/>
    <property type="match status" value="1"/>
</dbReference>
<dbReference type="InterPro" id="IPR017850">
    <property type="entry name" value="Alkaline_phosphatase_core_sf"/>
</dbReference>
<dbReference type="AlphaFoldDB" id="A0A9P1FCQ8"/>
<dbReference type="InterPro" id="IPR002591">
    <property type="entry name" value="Phosphodiest/P_Trfase"/>
</dbReference>
<reference evidence="2" key="1">
    <citation type="submission" date="2022-10" db="EMBL/GenBank/DDBJ databases">
        <authorList>
            <person name="Chen Y."/>
            <person name="Dougan E. K."/>
            <person name="Chan C."/>
            <person name="Rhodes N."/>
            <person name="Thang M."/>
        </authorList>
    </citation>
    <scope>NUCLEOTIDE SEQUENCE</scope>
</reference>
<dbReference type="Pfam" id="PF08241">
    <property type="entry name" value="Methyltransf_11"/>
    <property type="match status" value="1"/>
</dbReference>
<dbReference type="SUPFAM" id="SSF53335">
    <property type="entry name" value="S-adenosyl-L-methionine-dependent methyltransferases"/>
    <property type="match status" value="1"/>
</dbReference>
<sequence>MRDNVRSFVEIAAEVFQLRGPVYEFGSFLVEGSGADANLRTAFPGRKFIGCDMRPGPGVDRIEDLSCLQLPDDTAQTIVCVDTLEHVFNAQQAVSEMLRVLAPGGVLVVAVPMHFRVHDYPADYWRFTPACIDRLLSPLAGTVVVWQGLENYPHTVMGVGCKAPVTGEFARGANQLIDRFQEELRRCEADRPLAEKLKDMTLGWIRGKGERRRKREYHKARFMLDVPVHRDSLAPFTKLAGGTYDVLMPLAEAGVMPNLARFMQTAALAELQSTEPAITPAAWTTFQTGCDPLQHGVVDFRYLDHTTGEVLYNAAPHVEQPTLFDHVAASGAASVSINLPMTSADCASPGSIIVGGLDLPSAAVAMRPYPKLAQRLREKDVDYNLRVIWKHRPESYEALSTGVADTIDAFRSRTEAALAADSMVDWRLMVVQFQNLDSLQHRCWHLLGLDQSGGGSPEWVAKTREAFAGLDRCLGELFELADRHGAGVTVLSDHGFGEFREKICVSELLRRNGFLQQGLSSRARYSAAQAVWRFKKWVHKRLKPGFNTARLVRHPEMLLPIDWRRSAATCLHGNLAGLVYLNTPERFGRGGLTGQSQRERVSAEIAEMFLDVTHPDTGESLFADAYCTVDRIDRDPIEAMLPEVIAIPSPGFHTRQKFDQTGRIMRGDPSLTGTHRAEGVLMLGVPGATLGERHQASLRDVAPTILHLLGLPAGPEMQGTILDGMFADSGYGVGTGTERVSGPVIRRQAPMVGSSTPSELITRRLRELGYLE</sequence>
<dbReference type="Proteomes" id="UP001152797">
    <property type="component" value="Unassembled WGS sequence"/>
</dbReference>
<feature type="domain" description="Methyltransferase type 11" evidence="1">
    <location>
        <begin position="63"/>
        <end position="109"/>
    </location>
</feature>
<evidence type="ECO:0000259" key="1">
    <source>
        <dbReference type="Pfam" id="PF08241"/>
    </source>
</evidence>
<organism evidence="2">
    <name type="scientific">Cladocopium goreaui</name>
    <dbReference type="NCBI Taxonomy" id="2562237"/>
    <lineage>
        <taxon>Eukaryota</taxon>
        <taxon>Sar</taxon>
        <taxon>Alveolata</taxon>
        <taxon>Dinophyceae</taxon>
        <taxon>Suessiales</taxon>
        <taxon>Symbiodiniaceae</taxon>
        <taxon>Cladocopium</taxon>
    </lineage>
</organism>
<gene>
    <name evidence="2" type="ORF">C1SCF055_LOCUS534</name>
</gene>
<comment type="caution">
    <text evidence="2">The sequence shown here is derived from an EMBL/GenBank/DDBJ whole genome shotgun (WGS) entry which is preliminary data.</text>
</comment>
<protein>
    <recommendedName>
        <fullName evidence="1">Methyltransferase type 11 domain-containing protein</fullName>
    </recommendedName>
</protein>
<dbReference type="EMBL" id="CAMXCT030000001">
    <property type="protein sequence ID" value="CAL4759256.1"/>
    <property type="molecule type" value="Genomic_DNA"/>
</dbReference>
<dbReference type="InterPro" id="IPR013216">
    <property type="entry name" value="Methyltransf_11"/>
</dbReference>
<accession>A0A9P1FCQ8</accession>
<name>A0A9P1FCQ8_9DINO</name>
<evidence type="ECO:0000313" key="3">
    <source>
        <dbReference type="EMBL" id="CAL1125319.1"/>
    </source>
</evidence>
<dbReference type="GO" id="GO:0008757">
    <property type="term" value="F:S-adenosylmethionine-dependent methyltransferase activity"/>
    <property type="evidence" value="ECO:0007669"/>
    <property type="project" value="InterPro"/>
</dbReference>
<dbReference type="EMBL" id="CAMXCT020000001">
    <property type="protein sequence ID" value="CAL1125319.1"/>
    <property type="molecule type" value="Genomic_DNA"/>
</dbReference>